<evidence type="ECO:0000256" key="1">
    <source>
        <dbReference type="ARBA" id="ARBA00001933"/>
    </source>
</evidence>
<comment type="caution">
    <text evidence="10">The sequence shown here is derived from an EMBL/GenBank/DDBJ whole genome shotgun (WGS) entry which is preliminary data.</text>
</comment>
<dbReference type="PANTHER" id="PTHR11601:SF34">
    <property type="entry name" value="CYSTEINE DESULFURASE"/>
    <property type="match status" value="1"/>
</dbReference>
<dbReference type="EMBL" id="MFVL01000006">
    <property type="protein sequence ID" value="OGJ02089.1"/>
    <property type="molecule type" value="Genomic_DNA"/>
</dbReference>
<evidence type="ECO:0000256" key="4">
    <source>
        <dbReference type="ARBA" id="ARBA00022723"/>
    </source>
</evidence>
<evidence type="ECO:0000313" key="10">
    <source>
        <dbReference type="EMBL" id="OGJ02089.1"/>
    </source>
</evidence>
<dbReference type="PANTHER" id="PTHR11601">
    <property type="entry name" value="CYSTEINE DESULFURYLASE FAMILY MEMBER"/>
    <property type="match status" value="1"/>
</dbReference>
<evidence type="ECO:0000256" key="2">
    <source>
        <dbReference type="ARBA" id="ARBA00006490"/>
    </source>
</evidence>
<dbReference type="Gene3D" id="3.90.1150.10">
    <property type="entry name" value="Aspartate Aminotransferase, domain 1"/>
    <property type="match status" value="1"/>
</dbReference>
<dbReference type="PIRSF" id="PIRSF005572">
    <property type="entry name" value="NifS"/>
    <property type="match status" value="1"/>
</dbReference>
<protein>
    <recommendedName>
        <fullName evidence="9">Aminotransferase class V domain-containing protein</fullName>
    </recommendedName>
</protein>
<dbReference type="InterPro" id="IPR000192">
    <property type="entry name" value="Aminotrans_V_dom"/>
</dbReference>
<feature type="domain" description="Aminotransferase class V" evidence="9">
    <location>
        <begin position="33"/>
        <end position="186"/>
    </location>
</feature>
<comment type="similarity">
    <text evidence="2">Belongs to the class-V pyridoxal-phosphate-dependent aminotransferase family. NifS/IscS subfamily.</text>
</comment>
<keyword evidence="4" id="KW-0479">Metal-binding</keyword>
<keyword evidence="3" id="KW-0808">Transferase</keyword>
<organism evidence="10 11">
    <name type="scientific">Candidatus Nomurabacteria bacterium RIFCSPLOWO2_02_FULL_40_67</name>
    <dbReference type="NCBI Taxonomy" id="1801787"/>
    <lineage>
        <taxon>Bacteria</taxon>
        <taxon>Candidatus Nomuraibacteriota</taxon>
    </lineage>
</organism>
<dbReference type="GO" id="GO:0046872">
    <property type="term" value="F:metal ion binding"/>
    <property type="evidence" value="ECO:0007669"/>
    <property type="project" value="UniProtKB-KW"/>
</dbReference>
<dbReference type="SUPFAM" id="SSF53383">
    <property type="entry name" value="PLP-dependent transferases"/>
    <property type="match status" value="1"/>
</dbReference>
<gene>
    <name evidence="10" type="ORF">A3I23_01115</name>
</gene>
<evidence type="ECO:0000256" key="7">
    <source>
        <dbReference type="ARBA" id="ARBA00023014"/>
    </source>
</evidence>
<comment type="catalytic activity">
    <reaction evidence="8">
        <text>(sulfur carrier)-H + L-cysteine = (sulfur carrier)-SH + L-alanine</text>
        <dbReference type="Rhea" id="RHEA:43892"/>
        <dbReference type="Rhea" id="RHEA-COMP:14737"/>
        <dbReference type="Rhea" id="RHEA-COMP:14739"/>
        <dbReference type="ChEBI" id="CHEBI:29917"/>
        <dbReference type="ChEBI" id="CHEBI:35235"/>
        <dbReference type="ChEBI" id="CHEBI:57972"/>
        <dbReference type="ChEBI" id="CHEBI:64428"/>
        <dbReference type="EC" id="2.8.1.7"/>
    </reaction>
</comment>
<evidence type="ECO:0000256" key="6">
    <source>
        <dbReference type="ARBA" id="ARBA00023004"/>
    </source>
</evidence>
<evidence type="ECO:0000256" key="5">
    <source>
        <dbReference type="ARBA" id="ARBA00022898"/>
    </source>
</evidence>
<dbReference type="InterPro" id="IPR016454">
    <property type="entry name" value="Cysteine_dSase"/>
</dbReference>
<keyword evidence="6" id="KW-0408">Iron</keyword>
<name>A0A1F6Y6W5_9BACT</name>
<keyword evidence="7" id="KW-0411">Iron-sulfur</keyword>
<sequence>MAKSNEIPKKIYPHTFQKVKGVGVYLDCASGTEANPSSIHSAGVQARLKLEKARTEIAKVLSVRPEEIIFTSGGTESNNLAILGLIHLTPSPLSLLRRGVGERSLQHIVTTNIEHASVLEVCKYLERTKQAEVTYVEVENNGIVDPKKIKKAIRANTVLVSVMYANNEIGTVQPIRKIAKEIRHYKKTHLTRLRHPLLSKERAGERFPVFHTDAVQAVNYLPIRIPELGVDLMSLNSAKIYGPKGIGALYVKKGTPLRSIMFGGNQEMGLRPGTENVASILEFSKALQTVEKIKAKEVKRLTKLRDYFLNKLKYSNILNNVIMLINGDLQNRLPNNVNMTIPKIPSDLLVIELSARGIMASAKSACKAGDGKASYVIQAINKNIKEEDGSLRFSLGRETTKADIDYTVKALSEILTKLKKWYN</sequence>
<evidence type="ECO:0000256" key="3">
    <source>
        <dbReference type="ARBA" id="ARBA00022679"/>
    </source>
</evidence>
<evidence type="ECO:0000259" key="9">
    <source>
        <dbReference type="Pfam" id="PF00266"/>
    </source>
</evidence>
<evidence type="ECO:0000313" key="11">
    <source>
        <dbReference type="Proteomes" id="UP000177693"/>
    </source>
</evidence>
<proteinExistence type="inferred from homology"/>
<comment type="cofactor">
    <cofactor evidence="1">
        <name>pyridoxal 5'-phosphate</name>
        <dbReference type="ChEBI" id="CHEBI:597326"/>
    </cofactor>
</comment>
<dbReference type="Proteomes" id="UP000177693">
    <property type="component" value="Unassembled WGS sequence"/>
</dbReference>
<evidence type="ECO:0000256" key="8">
    <source>
        <dbReference type="ARBA" id="ARBA00050776"/>
    </source>
</evidence>
<dbReference type="InterPro" id="IPR015421">
    <property type="entry name" value="PyrdxlP-dep_Trfase_major"/>
</dbReference>
<accession>A0A1F6Y6W5</accession>
<dbReference type="GO" id="GO:0051536">
    <property type="term" value="F:iron-sulfur cluster binding"/>
    <property type="evidence" value="ECO:0007669"/>
    <property type="project" value="UniProtKB-KW"/>
</dbReference>
<dbReference type="GO" id="GO:0031071">
    <property type="term" value="F:cysteine desulfurase activity"/>
    <property type="evidence" value="ECO:0007669"/>
    <property type="project" value="UniProtKB-EC"/>
</dbReference>
<keyword evidence="5" id="KW-0663">Pyridoxal phosphate</keyword>
<feature type="domain" description="Aminotransferase class V" evidence="9">
    <location>
        <begin position="209"/>
        <end position="406"/>
    </location>
</feature>
<dbReference type="Gene3D" id="1.10.260.50">
    <property type="match status" value="1"/>
</dbReference>
<dbReference type="Pfam" id="PF00266">
    <property type="entry name" value="Aminotran_5"/>
    <property type="match status" value="2"/>
</dbReference>
<dbReference type="InterPro" id="IPR015422">
    <property type="entry name" value="PyrdxlP-dep_Trfase_small"/>
</dbReference>
<dbReference type="AlphaFoldDB" id="A0A1F6Y6W5"/>
<dbReference type="Gene3D" id="3.40.640.10">
    <property type="entry name" value="Type I PLP-dependent aspartate aminotransferase-like (Major domain)"/>
    <property type="match status" value="1"/>
</dbReference>
<dbReference type="InterPro" id="IPR015424">
    <property type="entry name" value="PyrdxlP-dep_Trfase"/>
</dbReference>
<reference evidence="10 11" key="1">
    <citation type="journal article" date="2016" name="Nat. Commun.">
        <title>Thousands of microbial genomes shed light on interconnected biogeochemical processes in an aquifer system.</title>
        <authorList>
            <person name="Anantharaman K."/>
            <person name="Brown C.T."/>
            <person name="Hug L.A."/>
            <person name="Sharon I."/>
            <person name="Castelle C.J."/>
            <person name="Probst A.J."/>
            <person name="Thomas B.C."/>
            <person name="Singh A."/>
            <person name="Wilkins M.J."/>
            <person name="Karaoz U."/>
            <person name="Brodie E.L."/>
            <person name="Williams K.H."/>
            <person name="Hubbard S.S."/>
            <person name="Banfield J.F."/>
        </authorList>
    </citation>
    <scope>NUCLEOTIDE SEQUENCE [LARGE SCALE GENOMIC DNA]</scope>
</reference>